<evidence type="ECO:0000313" key="15">
    <source>
        <dbReference type="EMBL" id="MEJ8543336.1"/>
    </source>
</evidence>
<dbReference type="InterPro" id="IPR053389">
    <property type="entry name" value="Pyruvate_synthase_PorD"/>
</dbReference>
<organism evidence="16">
    <name type="scientific">Methanothermobacter wolfeii</name>
    <name type="common">Methanobacterium wolfei</name>
    <dbReference type="NCBI Taxonomy" id="145261"/>
    <lineage>
        <taxon>Archaea</taxon>
        <taxon>Methanobacteriati</taxon>
        <taxon>Methanobacteriota</taxon>
        <taxon>Methanomada group</taxon>
        <taxon>Methanobacteria</taxon>
        <taxon>Methanobacteriales</taxon>
        <taxon>Methanobacteriaceae</taxon>
        <taxon>Methanothermobacter</taxon>
    </lineage>
</organism>
<dbReference type="EMBL" id="CP104550">
    <property type="protein sequence ID" value="UXH31999.1"/>
    <property type="molecule type" value="Genomic_DNA"/>
</dbReference>
<dbReference type="GeneID" id="75105879"/>
<evidence type="ECO:0000256" key="10">
    <source>
        <dbReference type="ARBA" id="ARBA00044788"/>
    </source>
</evidence>
<protein>
    <recommendedName>
        <fullName evidence="10">Pyruvate synthase subunit PorD</fullName>
    </recommendedName>
    <alternativeName>
        <fullName evidence="12">Pyruvate oxidoreductase delta chain</fullName>
    </alternativeName>
    <alternativeName>
        <fullName evidence="11">Pyruvic-ferredoxin oxidoreductase subunit delta</fullName>
    </alternativeName>
</protein>
<dbReference type="EMBL" id="JAXUHJ010000013">
    <property type="protein sequence ID" value="MEJ8543336.1"/>
    <property type="molecule type" value="Genomic_DNA"/>
</dbReference>
<evidence type="ECO:0000313" key="17">
    <source>
        <dbReference type="Proteomes" id="UP001369247"/>
    </source>
</evidence>
<dbReference type="InterPro" id="IPR011898">
    <property type="entry name" value="PorD_KorD"/>
</dbReference>
<name>A0A9E7UH36_METWO</name>
<dbReference type="PANTHER" id="PTHR43724:SF1">
    <property type="entry name" value="PYRUVATE SYNTHASE SUBUNIT PORD"/>
    <property type="match status" value="1"/>
</dbReference>
<dbReference type="GO" id="GO:0046872">
    <property type="term" value="F:metal ion binding"/>
    <property type="evidence" value="ECO:0007669"/>
    <property type="project" value="UniProtKB-KW"/>
</dbReference>
<comment type="subunit">
    <text evidence="2">Heterotetramer of one alpha, one beta, one delta and one gamma chain.</text>
</comment>
<keyword evidence="7" id="KW-0249">Electron transport</keyword>
<evidence type="ECO:0000256" key="8">
    <source>
        <dbReference type="ARBA" id="ARBA00023004"/>
    </source>
</evidence>
<dbReference type="GeneID" id="58977939"/>
<dbReference type="GO" id="GO:0051539">
    <property type="term" value="F:4 iron, 4 sulfur cluster binding"/>
    <property type="evidence" value="ECO:0007669"/>
    <property type="project" value="UniProtKB-KW"/>
</dbReference>
<evidence type="ECO:0000256" key="11">
    <source>
        <dbReference type="ARBA" id="ARBA00044816"/>
    </source>
</evidence>
<evidence type="ECO:0000313" key="16">
    <source>
        <dbReference type="EMBL" id="UXH31999.1"/>
    </source>
</evidence>
<sequence>MESLGATVREPGSTRKNKTGSWRTFKPVLDKDKCIDCDNCILFCPEGCINKEHDIDYDYCKGCGICAEECPVKAIKMEREK</sequence>
<evidence type="ECO:0000256" key="6">
    <source>
        <dbReference type="ARBA" id="ARBA00022737"/>
    </source>
</evidence>
<dbReference type="PROSITE" id="PS00198">
    <property type="entry name" value="4FE4S_FER_1"/>
    <property type="match status" value="1"/>
</dbReference>
<keyword evidence="3" id="KW-0813">Transport</keyword>
<evidence type="ECO:0000256" key="1">
    <source>
        <dbReference type="ARBA" id="ARBA00001966"/>
    </source>
</evidence>
<evidence type="ECO:0000256" key="3">
    <source>
        <dbReference type="ARBA" id="ARBA00022448"/>
    </source>
</evidence>
<dbReference type="InterPro" id="IPR017896">
    <property type="entry name" value="4Fe4S_Fe-S-bd"/>
</dbReference>
<dbReference type="SUPFAM" id="SSF54862">
    <property type="entry name" value="4Fe-4S ferredoxins"/>
    <property type="match status" value="1"/>
</dbReference>
<evidence type="ECO:0000256" key="9">
    <source>
        <dbReference type="ARBA" id="ARBA00023014"/>
    </source>
</evidence>
<comment type="cofactor">
    <cofactor evidence="1">
        <name>[4Fe-4S] cluster</name>
        <dbReference type="ChEBI" id="CHEBI:49883"/>
    </cofactor>
</comment>
<evidence type="ECO:0000256" key="12">
    <source>
        <dbReference type="ARBA" id="ARBA00044818"/>
    </source>
</evidence>
<dbReference type="NCBIfam" id="TIGR02179">
    <property type="entry name" value="PorD_KorD"/>
    <property type="match status" value="1"/>
</dbReference>
<keyword evidence="8" id="KW-0408">Iron</keyword>
<evidence type="ECO:0000256" key="5">
    <source>
        <dbReference type="ARBA" id="ARBA00022723"/>
    </source>
</evidence>
<reference evidence="16" key="1">
    <citation type="submission" date="2022-09" db="EMBL/GenBank/DDBJ databases">
        <title>Characterization of three MwoI isoschizomers from sequenced genome and metagenomes.</title>
        <authorList>
            <person name="Fomenkov A."/>
            <person name="Xu S.Y."/>
            <person name="Roberts R.J."/>
        </authorList>
    </citation>
    <scope>NUCLEOTIDE SEQUENCE</scope>
    <source>
        <strain evidence="16">DSM 2970</strain>
    </source>
</reference>
<keyword evidence="17" id="KW-1185">Reference proteome</keyword>
<evidence type="ECO:0000256" key="2">
    <source>
        <dbReference type="ARBA" id="ARBA00011595"/>
    </source>
</evidence>
<evidence type="ECO:0000256" key="13">
    <source>
        <dbReference type="SAM" id="MobiDB-lite"/>
    </source>
</evidence>
<dbReference type="Pfam" id="PF14697">
    <property type="entry name" value="Fer4_21"/>
    <property type="match status" value="1"/>
</dbReference>
<keyword evidence="5" id="KW-0479">Metal-binding</keyword>
<dbReference type="Proteomes" id="UP001065373">
    <property type="component" value="Chromosome"/>
</dbReference>
<dbReference type="PANTHER" id="PTHR43724">
    <property type="entry name" value="PYRUVATE SYNTHASE SUBUNIT PORD"/>
    <property type="match status" value="1"/>
</dbReference>
<gene>
    <name evidence="16" type="primary">porD</name>
    <name evidence="16" type="ORF">N5910_01465</name>
    <name evidence="15" type="ORF">U2150_07545</name>
</gene>
<feature type="region of interest" description="Disordered" evidence="13">
    <location>
        <begin position="1"/>
        <end position="20"/>
    </location>
</feature>
<keyword evidence="9" id="KW-0411">Iron-sulfur</keyword>
<keyword evidence="6" id="KW-0677">Repeat</keyword>
<dbReference type="Proteomes" id="UP001369247">
    <property type="component" value="Unassembled WGS sequence"/>
</dbReference>
<evidence type="ECO:0000256" key="7">
    <source>
        <dbReference type="ARBA" id="ARBA00022982"/>
    </source>
</evidence>
<dbReference type="NCBIfam" id="NF040684">
    <property type="entry name" value="PorD_Arch"/>
    <property type="match status" value="1"/>
</dbReference>
<proteinExistence type="predicted"/>
<dbReference type="GO" id="GO:0016625">
    <property type="term" value="F:oxidoreductase activity, acting on the aldehyde or oxo group of donors, iron-sulfur protein as acceptor"/>
    <property type="evidence" value="ECO:0007669"/>
    <property type="project" value="InterPro"/>
</dbReference>
<dbReference type="Gene3D" id="3.30.70.20">
    <property type="match status" value="2"/>
</dbReference>
<accession>A0A9E7UH36</accession>
<keyword evidence="4" id="KW-0004">4Fe-4S</keyword>
<feature type="domain" description="4Fe-4S ferredoxin-type" evidence="14">
    <location>
        <begin position="25"/>
        <end position="50"/>
    </location>
</feature>
<dbReference type="PROSITE" id="PS51379">
    <property type="entry name" value="4FE4S_FER_2"/>
    <property type="match status" value="2"/>
</dbReference>
<dbReference type="InterPro" id="IPR017900">
    <property type="entry name" value="4Fe4S_Fe_S_CS"/>
</dbReference>
<evidence type="ECO:0000259" key="14">
    <source>
        <dbReference type="PROSITE" id="PS51379"/>
    </source>
</evidence>
<feature type="domain" description="4Fe-4S ferredoxin-type" evidence="14">
    <location>
        <begin position="51"/>
        <end position="80"/>
    </location>
</feature>
<keyword evidence="16" id="KW-0560">Oxidoreductase</keyword>
<dbReference type="AlphaFoldDB" id="A0A9E7UH36"/>
<evidence type="ECO:0000256" key="4">
    <source>
        <dbReference type="ARBA" id="ARBA00022485"/>
    </source>
</evidence>
<keyword evidence="16" id="KW-0670">Pyruvate</keyword>
<dbReference type="RefSeq" id="WP_074359694.1">
    <property type="nucleotide sequence ID" value="NZ_CP104550.1"/>
</dbReference>
<reference evidence="15 17" key="2">
    <citation type="submission" date="2023-12" db="EMBL/GenBank/DDBJ databases">
        <title>Phenotypic and Genomic Characterization of Methanothermobacter wolfeii Strain BSEL, a CO2-Capturing Archaeon with Minimal Nutrient Requirements.</title>
        <authorList>
            <person name="Ale Enriquez F."/>
            <person name="Ahring B.K."/>
        </authorList>
    </citation>
    <scope>NUCLEOTIDE SEQUENCE [LARGE SCALE GENOMIC DNA]</scope>
    <source>
        <strain evidence="15 17">BSEL-1</strain>
    </source>
</reference>